<reference evidence="4 7" key="2">
    <citation type="journal article" date="2016" name="Sci. Rep.">
        <title>Serotype IV Streptococcus agalactiae ST-452 has arisen from large genomic recombination events between CC23 and the hypervirulent CC17 lineages.</title>
        <authorList>
            <person name="Campisi E."/>
            <person name="Rinaudo C.D."/>
            <person name="Donati C."/>
            <person name="Barucco M."/>
            <person name="Torricelli G."/>
            <person name="Edwards M.S."/>
            <person name="Baker C.J."/>
            <person name="Margarit I."/>
            <person name="Rosini R."/>
        </authorList>
    </citation>
    <scope>NUCLEOTIDE SEQUENCE [LARGE SCALE GENOMIC DNA]</scope>
    <source>
        <strain evidence="4 7">CZ-PW-140</strain>
    </source>
</reference>
<dbReference type="SMART" id="SM00471">
    <property type="entry name" value="HDc"/>
    <property type="match status" value="1"/>
</dbReference>
<reference evidence="3" key="4">
    <citation type="submission" date="2023-05" db="EMBL/GenBank/DDBJ databases">
        <title>Cataloging the Phylogenetic Diversity of Human Bladder Bacteria.</title>
        <authorList>
            <person name="Du J."/>
        </authorList>
    </citation>
    <scope>NUCLEOTIDE SEQUENCE</scope>
    <source>
        <strain evidence="3">UMB8703</strain>
    </source>
</reference>
<dbReference type="InterPro" id="IPR006674">
    <property type="entry name" value="HD_domain"/>
</dbReference>
<dbReference type="GO" id="GO:0008832">
    <property type="term" value="F:dGTPase activity"/>
    <property type="evidence" value="ECO:0007669"/>
    <property type="project" value="TreeGrafter"/>
</dbReference>
<evidence type="ECO:0000313" key="6">
    <source>
        <dbReference type="Proteomes" id="UP000035174"/>
    </source>
</evidence>
<gene>
    <name evidence="4" type="ORF">AX245_11090</name>
    <name evidence="5" type="ORF">C4618_09850</name>
    <name evidence="3" type="ORF">QP229_00345</name>
    <name evidence="2" type="ORF">WA45_04805</name>
</gene>
<evidence type="ECO:0000313" key="2">
    <source>
        <dbReference type="EMBL" id="KLJ29671.1"/>
    </source>
</evidence>
<dbReference type="Proteomes" id="UP000256718">
    <property type="component" value="Unassembled WGS sequence"/>
</dbReference>
<dbReference type="Gene3D" id="1.10.3210.10">
    <property type="entry name" value="Hypothetical protein af1432"/>
    <property type="match status" value="1"/>
</dbReference>
<dbReference type="InterPro" id="IPR003607">
    <property type="entry name" value="HD/PDEase_dom"/>
</dbReference>
<evidence type="ECO:0000259" key="1">
    <source>
        <dbReference type="SMART" id="SM00471"/>
    </source>
</evidence>
<dbReference type="InterPro" id="IPR050135">
    <property type="entry name" value="dGTPase-like"/>
</dbReference>
<dbReference type="KEGG" id="sage:EN72_02945"/>
<keyword evidence="4" id="KW-0378">Hydrolase</keyword>
<dbReference type="PANTHER" id="PTHR11373:SF4">
    <property type="entry name" value="DEOXYNUCLEOSIDE TRIPHOSPHATE TRIPHOSPHOHYDROLASE SAMHD1"/>
    <property type="match status" value="1"/>
</dbReference>
<dbReference type="EMBL" id="JASOIH010000001">
    <property type="protein sequence ID" value="MDK6898452.1"/>
    <property type="molecule type" value="Genomic_DNA"/>
</dbReference>
<dbReference type="PANTHER" id="PTHR11373">
    <property type="entry name" value="DEOXYNUCLEOSIDE TRIPHOSPHATE TRIPHOSPHOHYDROLASE"/>
    <property type="match status" value="1"/>
</dbReference>
<dbReference type="Proteomes" id="UP000035174">
    <property type="component" value="Unassembled WGS sequence"/>
</dbReference>
<name>A0A0E1EFR5_STRAG</name>
<protein>
    <submittedName>
        <fullName evidence="5">HD domain-containing protein</fullName>
    </submittedName>
    <submittedName>
        <fullName evidence="2">Phosphohydrolase</fullName>
    </submittedName>
</protein>
<comment type="caution">
    <text evidence="5">The sequence shown here is derived from an EMBL/GenBank/DDBJ whole genome shotgun (WGS) entry which is preliminary data.</text>
</comment>
<evidence type="ECO:0000313" key="3">
    <source>
        <dbReference type="EMBL" id="MDK6898452.1"/>
    </source>
</evidence>
<dbReference type="RefSeq" id="WP_001003543.1">
    <property type="nucleotide sequence ID" value="NZ_AP018935.1"/>
</dbReference>
<dbReference type="GO" id="GO:0006203">
    <property type="term" value="P:dGTP catabolic process"/>
    <property type="evidence" value="ECO:0007669"/>
    <property type="project" value="TreeGrafter"/>
</dbReference>
<dbReference type="SUPFAM" id="SSF109604">
    <property type="entry name" value="HD-domain/PDEase-like"/>
    <property type="match status" value="1"/>
</dbReference>
<evidence type="ECO:0000313" key="8">
    <source>
        <dbReference type="Proteomes" id="UP000256718"/>
    </source>
</evidence>
<accession>A0A0E1EFR5</accession>
<dbReference type="Proteomes" id="UP000093122">
    <property type="component" value="Unassembled WGS sequence"/>
</dbReference>
<proteinExistence type="predicted"/>
<evidence type="ECO:0000313" key="4">
    <source>
        <dbReference type="EMBL" id="OCM71012.1"/>
    </source>
</evidence>
<dbReference type="Pfam" id="PF01966">
    <property type="entry name" value="HD"/>
    <property type="match status" value="1"/>
</dbReference>
<dbReference type="Proteomes" id="UP001230629">
    <property type="component" value="Unassembled WGS sequence"/>
</dbReference>
<evidence type="ECO:0000313" key="5">
    <source>
        <dbReference type="EMBL" id="RDY79035.1"/>
    </source>
</evidence>
<dbReference type="EMBL" id="LCVB01000027">
    <property type="protein sequence ID" value="KLJ29671.1"/>
    <property type="molecule type" value="Genomic_DNA"/>
</dbReference>
<dbReference type="FunFam" id="1.10.3210.10:FF:000014">
    <property type="entry name" value="HD domain-containing protein"/>
    <property type="match status" value="1"/>
</dbReference>
<reference evidence="5 8" key="3">
    <citation type="journal article" date="2018" name="Emerg. Microbes Infect.">
        <title>Phenotypic and molecular analysis of nontypeable Group B streptococci: identification of cps2a and hybrid cps2a/cps5 Group B streptococcal capsule gene clusters.</title>
        <authorList>
            <person name="Alhhazmi A."/>
            <person name="Tyrrell G.J."/>
        </authorList>
    </citation>
    <scope>NUCLEOTIDE SEQUENCE [LARGE SCALE GENOMIC DNA]</scope>
    <source>
        <strain evidence="5 8">PLGBS17</strain>
    </source>
</reference>
<dbReference type="Pfam" id="PF19276">
    <property type="entry name" value="HD_assoc_2"/>
    <property type="match status" value="1"/>
</dbReference>
<dbReference type="AlphaFoldDB" id="A0A0E1EFR5"/>
<dbReference type="EMBL" id="MAWT01000041">
    <property type="protein sequence ID" value="OCM71012.1"/>
    <property type="molecule type" value="Genomic_DNA"/>
</dbReference>
<feature type="domain" description="HD/PDEase" evidence="1">
    <location>
        <begin position="49"/>
        <end position="181"/>
    </location>
</feature>
<dbReference type="EMBL" id="QHGZ01000206">
    <property type="protein sequence ID" value="RDY79035.1"/>
    <property type="molecule type" value="Genomic_DNA"/>
</dbReference>
<dbReference type="OMA" id="FSHAMEH"/>
<reference evidence="2 6" key="1">
    <citation type="journal article" date="2015" name="PLoS ONE">
        <title>Genomic analysis reveals the molecular basis for capsule loss in the group B streptococcus population.</title>
        <authorList>
            <consortium name="DEVANI Consortium"/>
            <person name="Rosini R."/>
            <person name="Campisi E."/>
            <person name="De Chiara M."/>
            <person name="Tettelin H."/>
            <person name="Rinaudo D."/>
            <person name="Toniolo C."/>
            <person name="Metruccio M."/>
            <person name="Guidotti S."/>
            <person name="Sorensen U.B."/>
            <person name="Kilian M."/>
            <person name="Ramirez M."/>
            <person name="Janulczyk R."/>
            <person name="Donati C."/>
            <person name="Grandi G."/>
            <person name="Margarit I."/>
        </authorList>
    </citation>
    <scope>NUCLEOTIDE SEQUENCE [LARGE SCALE GENOMIC DNA]</scope>
    <source>
        <strain evidence="2 6">ES-PW-063</strain>
    </source>
</reference>
<sequence length="438" mass="51117">MNEKVFRDPVHTYIHVNNQVIYDLINTKEFQRLRRIKQTSTTSFTFHGAEHSRFSHCLGVYELARKVTEIFDEHYSDLWNKNESLLTMAAALLHDIGHGAYSHTFERLFNTDHEAYTQEIITNPTTEINAILRKVAPDFPDKVASVINHSYPNKQVVQLISSQIDCDRMDYLLRDSYYTAASYGQFDLTRILRVIRPTDSGIAFARNGMHAVEDYIVSRFQMYMQVYFHPASRAMELLLQNLLKRARFLFDTHRDFFEQTSPNLIPFFTDQYDLQDYLALDDGVMNTYFQSWMQADDNILADLANRFINRKVFKSITFEESDKENLVKMKELVSQVGFDPDYYTGVHANFDLPYDVYRPEHSNPRTEIQIIQKNGQLAELSSLSPIVKALTGSNYGDQRFYFPKEMLTLDSLFSSTKEEFQSYITNEHLTLTKDNSHS</sequence>
<dbReference type="CDD" id="cd00077">
    <property type="entry name" value="HDc"/>
    <property type="match status" value="1"/>
</dbReference>
<evidence type="ECO:0000313" key="7">
    <source>
        <dbReference type="Proteomes" id="UP000093122"/>
    </source>
</evidence>
<dbReference type="InterPro" id="IPR045509">
    <property type="entry name" value="HD_assoc_2"/>
</dbReference>
<organism evidence="5 8">
    <name type="scientific">Streptococcus agalactiae</name>
    <dbReference type="NCBI Taxonomy" id="1311"/>
    <lineage>
        <taxon>Bacteria</taxon>
        <taxon>Bacillati</taxon>
        <taxon>Bacillota</taxon>
        <taxon>Bacilli</taxon>
        <taxon>Lactobacillales</taxon>
        <taxon>Streptococcaceae</taxon>
        <taxon>Streptococcus</taxon>
    </lineage>
</organism>